<dbReference type="SUPFAM" id="SSF50494">
    <property type="entry name" value="Trypsin-like serine proteases"/>
    <property type="match status" value="1"/>
</dbReference>
<dbReference type="GO" id="GO:0004252">
    <property type="term" value="F:serine-type endopeptidase activity"/>
    <property type="evidence" value="ECO:0007669"/>
    <property type="project" value="InterPro"/>
</dbReference>
<dbReference type="FunFam" id="2.40.10.10:FF:000028">
    <property type="entry name" value="Serine protease easter"/>
    <property type="match status" value="1"/>
</dbReference>
<comment type="similarity">
    <text evidence="4">Belongs to the peptidase S1 family. CLIP subfamily.</text>
</comment>
<evidence type="ECO:0000313" key="6">
    <source>
        <dbReference type="EMBL" id="KAJ8928424.1"/>
    </source>
</evidence>
<dbReference type="EMBL" id="JANEYF010005380">
    <property type="protein sequence ID" value="KAJ8928424.1"/>
    <property type="molecule type" value="Genomic_DNA"/>
</dbReference>
<evidence type="ECO:0000259" key="5">
    <source>
        <dbReference type="PROSITE" id="PS50240"/>
    </source>
</evidence>
<name>A0AAV8WPK0_9CUCU</name>
<dbReference type="AlphaFoldDB" id="A0AAV8WPK0"/>
<dbReference type="PANTHER" id="PTHR24256">
    <property type="entry name" value="TRYPTASE-RELATED"/>
    <property type="match status" value="1"/>
</dbReference>
<dbReference type="InterPro" id="IPR051487">
    <property type="entry name" value="Ser/Thr_Proteases_Immune/Dev"/>
</dbReference>
<feature type="domain" description="Peptidase S1" evidence="5">
    <location>
        <begin position="21"/>
        <end position="218"/>
    </location>
</feature>
<dbReference type="Pfam" id="PF00089">
    <property type="entry name" value="Trypsin"/>
    <property type="match status" value="1"/>
</dbReference>
<reference evidence="6" key="1">
    <citation type="journal article" date="2023" name="Insect Mol. Biol.">
        <title>Genome sequencing provides insights into the evolution of gene families encoding plant cell wall-degrading enzymes in longhorned beetles.</title>
        <authorList>
            <person name="Shin N.R."/>
            <person name="Okamura Y."/>
            <person name="Kirsch R."/>
            <person name="Pauchet Y."/>
        </authorList>
    </citation>
    <scope>NUCLEOTIDE SEQUENCE</scope>
    <source>
        <strain evidence="6">RBIC_L_NR</strain>
    </source>
</reference>
<evidence type="ECO:0000313" key="7">
    <source>
        <dbReference type="Proteomes" id="UP001162156"/>
    </source>
</evidence>
<dbReference type="InterPro" id="IPR009003">
    <property type="entry name" value="Peptidase_S1_PA"/>
</dbReference>
<evidence type="ECO:0000256" key="3">
    <source>
        <dbReference type="ARBA" id="ARBA00023180"/>
    </source>
</evidence>
<dbReference type="PROSITE" id="PS50240">
    <property type="entry name" value="TRYPSIN_DOM"/>
    <property type="match status" value="1"/>
</dbReference>
<dbReference type="InterPro" id="IPR018114">
    <property type="entry name" value="TRYPSIN_HIS"/>
</dbReference>
<dbReference type="Gene3D" id="2.40.10.10">
    <property type="entry name" value="Trypsin-like serine proteases"/>
    <property type="match status" value="3"/>
</dbReference>
<organism evidence="6 7">
    <name type="scientific">Rhamnusium bicolor</name>
    <dbReference type="NCBI Taxonomy" id="1586634"/>
    <lineage>
        <taxon>Eukaryota</taxon>
        <taxon>Metazoa</taxon>
        <taxon>Ecdysozoa</taxon>
        <taxon>Arthropoda</taxon>
        <taxon>Hexapoda</taxon>
        <taxon>Insecta</taxon>
        <taxon>Pterygota</taxon>
        <taxon>Neoptera</taxon>
        <taxon>Endopterygota</taxon>
        <taxon>Coleoptera</taxon>
        <taxon>Polyphaga</taxon>
        <taxon>Cucujiformia</taxon>
        <taxon>Chrysomeloidea</taxon>
        <taxon>Cerambycidae</taxon>
        <taxon>Lepturinae</taxon>
        <taxon>Rhagiini</taxon>
        <taxon>Rhamnusium</taxon>
    </lineage>
</organism>
<evidence type="ECO:0000256" key="1">
    <source>
        <dbReference type="ARBA" id="ARBA00022729"/>
    </source>
</evidence>
<keyword evidence="7" id="KW-1185">Reference proteome</keyword>
<dbReference type="PROSITE" id="PS00134">
    <property type="entry name" value="TRYPSIN_HIS"/>
    <property type="match status" value="1"/>
</dbReference>
<dbReference type="PRINTS" id="PR00722">
    <property type="entry name" value="CHYMOTRYPSIN"/>
</dbReference>
<gene>
    <name evidence="6" type="ORF">NQ314_019013</name>
</gene>
<dbReference type="CDD" id="cd00190">
    <property type="entry name" value="Tryp_SPc"/>
    <property type="match status" value="1"/>
</dbReference>
<proteinExistence type="inferred from homology"/>
<dbReference type="GO" id="GO:0006508">
    <property type="term" value="P:proteolysis"/>
    <property type="evidence" value="ECO:0007669"/>
    <property type="project" value="InterPro"/>
</dbReference>
<keyword evidence="1" id="KW-0732">Signal</keyword>
<sequence length="239" mass="27124">MRQLDALPLLDCGIVKINGRITGGKEAYLGQFPWMARLGYEDLRDSNKIKFNCGASLIHPYYVLTAAHCIHELENRIKVVRLGENFADTYEDCENGICAPPFQDIDIEKLIINPKYNFESAKNDIALIHFVRPICLPYGQLLENTYVSQTVEIAGWGLIDSSSEVVSPRLLFVRIPVRDLMNYCVQGVISFGEAFCGESPSVYTNVIPYMDWILNTIHDEEELTALDIFEPTLDILERQ</sequence>
<keyword evidence="3" id="KW-0325">Glycoprotein</keyword>
<protein>
    <recommendedName>
        <fullName evidence="5">Peptidase S1 domain-containing protein</fullName>
    </recommendedName>
</protein>
<comment type="caution">
    <text evidence="6">The sequence shown here is derived from an EMBL/GenBank/DDBJ whole genome shotgun (WGS) entry which is preliminary data.</text>
</comment>
<dbReference type="InterPro" id="IPR001254">
    <property type="entry name" value="Trypsin_dom"/>
</dbReference>
<dbReference type="Proteomes" id="UP001162156">
    <property type="component" value="Unassembled WGS sequence"/>
</dbReference>
<evidence type="ECO:0000256" key="2">
    <source>
        <dbReference type="ARBA" id="ARBA00023157"/>
    </source>
</evidence>
<dbReference type="InterPro" id="IPR001314">
    <property type="entry name" value="Peptidase_S1A"/>
</dbReference>
<accession>A0AAV8WPK0</accession>
<evidence type="ECO:0000256" key="4">
    <source>
        <dbReference type="ARBA" id="ARBA00024195"/>
    </source>
</evidence>
<keyword evidence="2" id="KW-1015">Disulfide bond</keyword>
<dbReference type="InterPro" id="IPR043504">
    <property type="entry name" value="Peptidase_S1_PA_chymotrypsin"/>
</dbReference>
<dbReference type="SMART" id="SM00020">
    <property type="entry name" value="Tryp_SPc"/>
    <property type="match status" value="1"/>
</dbReference>